<evidence type="ECO:0000259" key="1">
    <source>
        <dbReference type="Pfam" id="PF01695"/>
    </source>
</evidence>
<dbReference type="Proteomes" id="UP000515928">
    <property type="component" value="Chromosome"/>
</dbReference>
<keyword evidence="2" id="KW-0547">Nucleotide-binding</keyword>
<dbReference type="Pfam" id="PF01695">
    <property type="entry name" value="IstB_IS21"/>
    <property type="match status" value="1"/>
</dbReference>
<gene>
    <name evidence="2" type="ORF">H9L01_08890</name>
</gene>
<evidence type="ECO:0000313" key="2">
    <source>
        <dbReference type="EMBL" id="QNN60477.1"/>
    </source>
</evidence>
<dbReference type="PANTHER" id="PTHR30050:SF4">
    <property type="entry name" value="ATP-BINDING PROTEIN RV3427C IN INSERTION SEQUENCE-RELATED"/>
    <property type="match status" value="1"/>
</dbReference>
<dbReference type="InterPro" id="IPR027417">
    <property type="entry name" value="P-loop_NTPase"/>
</dbReference>
<reference evidence="2 3" key="1">
    <citation type="submission" date="2020-08" db="EMBL/GenBank/DDBJ databases">
        <title>Genome sequence of Erysipelothrix inopinata DSM 15511T.</title>
        <authorList>
            <person name="Hyun D.-W."/>
            <person name="Bae J.-W."/>
        </authorList>
    </citation>
    <scope>NUCLEOTIDE SEQUENCE [LARGE SCALE GENOMIC DNA]</scope>
    <source>
        <strain evidence="2 3">DSM 15511</strain>
    </source>
</reference>
<dbReference type="RefSeq" id="WP_187533606.1">
    <property type="nucleotide sequence ID" value="NZ_CBCSHU010000004.1"/>
</dbReference>
<name>A0A7G9RY02_9FIRM</name>
<sequence length="307" mass="36150">MSFRNFKYELNEEQVEYSKKVAEYLVKQPEIQRFIEHYNCPEDVVKENASTFKNWLESKRKAESFTREQLEKDPNLGNYINLEYDSNTGIISEVFYQLPLVQEIEKEVAYLKNYEIFELPLALQSAHFETINLEQENPNYLNILKTMIEFTSDNNLGYFLYGNLGIGKSYICACVSNQFAKNGQKVMYVHVPTLMNTLKQYFNNPSQMEYVLRRLRNVPLLVLDDLGAESITSWSRDEILLSILNDRMENKRKTLITSNYNPDLLVELYKVDQRGVSDEIRAKRLVDRIFSLTQPYEMVGMNRRTKN</sequence>
<dbReference type="GO" id="GO:0005524">
    <property type="term" value="F:ATP binding"/>
    <property type="evidence" value="ECO:0007669"/>
    <property type="project" value="UniProtKB-KW"/>
</dbReference>
<keyword evidence="3" id="KW-1185">Reference proteome</keyword>
<dbReference type="Gene3D" id="3.40.50.300">
    <property type="entry name" value="P-loop containing nucleotide triphosphate hydrolases"/>
    <property type="match status" value="1"/>
</dbReference>
<dbReference type="InterPro" id="IPR002611">
    <property type="entry name" value="IstB_ATP-bd"/>
</dbReference>
<keyword evidence="2" id="KW-0067">ATP-binding</keyword>
<feature type="domain" description="IstB-like ATP-binding" evidence="1">
    <location>
        <begin position="148"/>
        <end position="261"/>
    </location>
</feature>
<protein>
    <submittedName>
        <fullName evidence="2">ATP-binding protein</fullName>
    </submittedName>
</protein>
<organism evidence="2 3">
    <name type="scientific">Erysipelothrix inopinata</name>
    <dbReference type="NCBI Taxonomy" id="225084"/>
    <lineage>
        <taxon>Bacteria</taxon>
        <taxon>Bacillati</taxon>
        <taxon>Bacillota</taxon>
        <taxon>Erysipelotrichia</taxon>
        <taxon>Erysipelotrichales</taxon>
        <taxon>Erysipelotrichaceae</taxon>
        <taxon>Erysipelothrix</taxon>
    </lineage>
</organism>
<dbReference type="SUPFAM" id="SSF52540">
    <property type="entry name" value="P-loop containing nucleoside triphosphate hydrolases"/>
    <property type="match status" value="1"/>
</dbReference>
<dbReference type="CDD" id="cd00009">
    <property type="entry name" value="AAA"/>
    <property type="match status" value="1"/>
</dbReference>
<proteinExistence type="predicted"/>
<evidence type="ECO:0000313" key="3">
    <source>
        <dbReference type="Proteomes" id="UP000515928"/>
    </source>
</evidence>
<accession>A0A7G9RY02</accession>
<dbReference type="KEGG" id="eio:H9L01_08890"/>
<dbReference type="GO" id="GO:0006260">
    <property type="term" value="P:DNA replication"/>
    <property type="evidence" value="ECO:0007669"/>
    <property type="project" value="TreeGrafter"/>
</dbReference>
<dbReference type="EMBL" id="CP060715">
    <property type="protein sequence ID" value="QNN60477.1"/>
    <property type="molecule type" value="Genomic_DNA"/>
</dbReference>
<dbReference type="PANTHER" id="PTHR30050">
    <property type="entry name" value="CHROMOSOMAL REPLICATION INITIATOR PROTEIN DNAA"/>
    <property type="match status" value="1"/>
</dbReference>
<dbReference type="AlphaFoldDB" id="A0A7G9RY02"/>